<evidence type="ECO:0000313" key="3">
    <source>
        <dbReference type="EMBL" id="AXR64103.1"/>
    </source>
</evidence>
<dbReference type="EMBL" id="CP030144">
    <property type="protein sequence ID" value="AXR64103.1"/>
    <property type="molecule type" value="Genomic_DNA"/>
</dbReference>
<dbReference type="Proteomes" id="UP000258889">
    <property type="component" value="Chromosome i"/>
</dbReference>
<organism evidence="4 5">
    <name type="scientific">Leptospira mayottensis</name>
    <dbReference type="NCBI Taxonomy" id="1137606"/>
    <lineage>
        <taxon>Bacteria</taxon>
        <taxon>Pseudomonadati</taxon>
        <taxon>Spirochaetota</taxon>
        <taxon>Spirochaetia</taxon>
        <taxon>Leptospirales</taxon>
        <taxon>Leptospiraceae</taxon>
        <taxon>Leptospira</taxon>
    </lineage>
</organism>
<evidence type="ECO:0000313" key="5">
    <source>
        <dbReference type="Proteomes" id="UP000258889"/>
    </source>
</evidence>
<name>A0ABN5NWD1_9LEPT</name>
<dbReference type="EMBL" id="CP030144">
    <property type="protein sequence ID" value="AXR64116.1"/>
    <property type="molecule type" value="Genomic_DNA"/>
</dbReference>
<dbReference type="EMBL" id="CP030144">
    <property type="protein sequence ID" value="AXR64090.1"/>
    <property type="molecule type" value="Genomic_DNA"/>
</dbReference>
<proteinExistence type="predicted"/>
<sequence>MIKAGVVFFLLRGSREVVRKGSFRFLLLATRFSRQQRFRTHTRLIFETFFNQNEKLFHPHTFFL</sequence>
<dbReference type="EMBL" id="CP030144">
    <property type="protein sequence ID" value="AXR64077.1"/>
    <property type="molecule type" value="Genomic_DNA"/>
</dbReference>
<reference evidence="4 5" key="1">
    <citation type="submission" date="2018-06" db="EMBL/GenBank/DDBJ databases">
        <authorList>
            <person name="Tortosa P."/>
        </authorList>
    </citation>
    <scope>NUCLEOTIDE SEQUENCE</scope>
    <source>
        <strain evidence="4 5">MDI222</strain>
    </source>
</reference>
<accession>A0ABN5NWD1</accession>
<keyword evidence="5" id="KW-1185">Reference proteome</keyword>
<evidence type="ECO:0000313" key="4">
    <source>
        <dbReference type="EMBL" id="AXR64116.1"/>
    </source>
</evidence>
<evidence type="ECO:0000313" key="2">
    <source>
        <dbReference type="EMBL" id="AXR64090.1"/>
    </source>
</evidence>
<reference evidence="4 5" key="2">
    <citation type="submission" date="2018-09" db="EMBL/GenBank/DDBJ databases">
        <title>Complete Genome sequences of three Leptospira mayottensis isolates obtained from Tenrecid mammals endemic to the Malagasy region.</title>
        <authorList>
            <person name="Cordonin C."/>
            <person name="Toty C."/>
        </authorList>
    </citation>
    <scope>NUCLEOTIDE SEQUENCE [LARGE SCALE GENOMIC DNA]</scope>
    <source>
        <strain evidence="4 5">MDI222</strain>
    </source>
</reference>
<evidence type="ECO:0000313" key="1">
    <source>
        <dbReference type="EMBL" id="AXR64077.1"/>
    </source>
</evidence>
<evidence type="ECO:0008006" key="6">
    <source>
        <dbReference type="Google" id="ProtNLM"/>
    </source>
</evidence>
<protein>
    <recommendedName>
        <fullName evidence="6">DUF1564 family protein</fullName>
    </recommendedName>
</protein>
<gene>
    <name evidence="1" type="ORF">DQM28_07420</name>
    <name evidence="2" type="ORF">DQM28_07500</name>
    <name evidence="3" type="ORF">DQM28_07580</name>
    <name evidence="4" type="ORF">DQM28_07655</name>
</gene>